<evidence type="ECO:0000313" key="1">
    <source>
        <dbReference type="EMBL" id="UYP20852.1"/>
    </source>
</evidence>
<accession>A0ACD4DLD8</accession>
<organism evidence="1 2">
    <name type="scientific">Rhodococcus sacchari</name>
    <dbReference type="NCBI Taxonomy" id="2962047"/>
    <lineage>
        <taxon>Bacteria</taxon>
        <taxon>Bacillati</taxon>
        <taxon>Actinomycetota</taxon>
        <taxon>Actinomycetes</taxon>
        <taxon>Mycobacteriales</taxon>
        <taxon>Nocardiaceae</taxon>
        <taxon>Rhodococcus</taxon>
    </lineage>
</organism>
<proteinExistence type="predicted"/>
<name>A0ACD4DLD8_9NOCA</name>
<evidence type="ECO:0000313" key="2">
    <source>
        <dbReference type="Proteomes" id="UP001156484"/>
    </source>
</evidence>
<gene>
    <name evidence="1" type="ORF">OED52_10190</name>
</gene>
<sequence>MSMQRHVGPRSGTVWADLFGDLPDHSHEASAQVLRAWIGGYLVEPHPDLGRAGPVCPFVRPSVEKHLFGVAFVHGAHVDAGTLTTIVADQYDLYLRLVDEDDRDRTLKALATVLPDLTDFTVIDEVHAGCKSRFVERGCMLGQFYPGCSQPGLWNHDFHPLDAPLPMLVARNMMTTDFPFLMGRPEWLRAYFKKFAPGLPSALRLILAKRMTYEGDVVEAITAHHEMVGNEQAH</sequence>
<dbReference type="EMBL" id="CP107551">
    <property type="protein sequence ID" value="UYP20852.1"/>
    <property type="molecule type" value="Genomic_DNA"/>
</dbReference>
<protein>
    <submittedName>
        <fullName evidence="1">Uncharacterized protein</fullName>
    </submittedName>
</protein>
<reference evidence="1" key="1">
    <citation type="submission" date="2022-10" db="EMBL/GenBank/DDBJ databases">
        <title>Rhodococcus ferula Z13 complete genome.</title>
        <authorList>
            <person name="Long X."/>
            <person name="Zang M."/>
        </authorList>
    </citation>
    <scope>NUCLEOTIDE SEQUENCE</scope>
    <source>
        <strain evidence="1">Z13</strain>
    </source>
</reference>
<dbReference type="Proteomes" id="UP001156484">
    <property type="component" value="Chromosome"/>
</dbReference>
<keyword evidence="2" id="KW-1185">Reference proteome</keyword>